<comment type="caution">
    <text evidence="5">The sequence shown here is derived from an EMBL/GenBank/DDBJ whole genome shotgun (WGS) entry which is preliminary data.</text>
</comment>
<keyword evidence="6" id="KW-1185">Reference proteome</keyword>
<keyword evidence="2" id="KW-0677">Repeat</keyword>
<dbReference type="InterPro" id="IPR024361">
    <property type="entry name" value="BACON"/>
</dbReference>
<dbReference type="PANTHER" id="PTHR46344">
    <property type="entry name" value="OS02G0202900 PROTEIN"/>
    <property type="match status" value="1"/>
</dbReference>
<protein>
    <recommendedName>
        <fullName evidence="4">BACON domain-containing protein</fullName>
    </recommendedName>
</protein>
<feature type="signal peptide" evidence="3">
    <location>
        <begin position="1"/>
        <end position="44"/>
    </location>
</feature>
<dbReference type="SUPFAM" id="SSF117281">
    <property type="entry name" value="Kelch motif"/>
    <property type="match status" value="2"/>
</dbReference>
<dbReference type="Proteomes" id="UP000323161">
    <property type="component" value="Unassembled WGS sequence"/>
</dbReference>
<dbReference type="InterPro" id="IPR011042">
    <property type="entry name" value="6-blade_b-propeller_TolB-like"/>
</dbReference>
<name>A0A5B0VM96_9GAMM</name>
<dbReference type="RefSeq" id="WP_149599480.1">
    <property type="nucleotide sequence ID" value="NZ_VTUU01000002.1"/>
</dbReference>
<evidence type="ECO:0000313" key="6">
    <source>
        <dbReference type="Proteomes" id="UP000323161"/>
    </source>
</evidence>
<organism evidence="5 6">
    <name type="scientific">Marinobacter salinexigens</name>
    <dbReference type="NCBI Taxonomy" id="2919747"/>
    <lineage>
        <taxon>Bacteria</taxon>
        <taxon>Pseudomonadati</taxon>
        <taxon>Pseudomonadota</taxon>
        <taxon>Gammaproteobacteria</taxon>
        <taxon>Pseudomonadales</taxon>
        <taxon>Marinobacteraceae</taxon>
        <taxon>Marinobacter</taxon>
    </lineage>
</organism>
<dbReference type="SMART" id="SM00612">
    <property type="entry name" value="Kelch"/>
    <property type="match status" value="5"/>
</dbReference>
<dbReference type="SUPFAM" id="SSF50952">
    <property type="entry name" value="Soluble quinoprotein glucose dehydrogenase"/>
    <property type="match status" value="1"/>
</dbReference>
<dbReference type="EMBL" id="VTUU01000002">
    <property type="protein sequence ID" value="KAA1175059.1"/>
    <property type="molecule type" value="Genomic_DNA"/>
</dbReference>
<dbReference type="InterPro" id="IPR013783">
    <property type="entry name" value="Ig-like_fold"/>
</dbReference>
<evidence type="ECO:0000259" key="4">
    <source>
        <dbReference type="Pfam" id="PF19190"/>
    </source>
</evidence>
<reference evidence="5 6" key="1">
    <citation type="submission" date="2019-08" db="EMBL/GenBank/DDBJ databases">
        <title>Marinobacter ZYF650 sp. nov., a marine bacterium isolated from seawater of the Mariana trench.</title>
        <authorList>
            <person name="Ahmad W."/>
        </authorList>
    </citation>
    <scope>NUCLEOTIDE SEQUENCE [LARGE SCALE GENOMIC DNA]</scope>
    <source>
        <strain evidence="5 6">ZYF650</strain>
    </source>
</reference>
<dbReference type="Gene3D" id="2.120.10.80">
    <property type="entry name" value="Kelch-type beta propeller"/>
    <property type="match status" value="1"/>
</dbReference>
<keyword evidence="1" id="KW-0880">Kelch repeat</keyword>
<dbReference type="Gene3D" id="2.60.40.10">
    <property type="entry name" value="Immunoglobulins"/>
    <property type="match status" value="1"/>
</dbReference>
<dbReference type="Gene3D" id="2.130.10.80">
    <property type="entry name" value="Galactose oxidase/kelch, beta-propeller"/>
    <property type="match status" value="1"/>
</dbReference>
<evidence type="ECO:0000256" key="2">
    <source>
        <dbReference type="ARBA" id="ARBA00022737"/>
    </source>
</evidence>
<dbReference type="Pfam" id="PF19190">
    <property type="entry name" value="BACON_2"/>
    <property type="match status" value="2"/>
</dbReference>
<evidence type="ECO:0000256" key="3">
    <source>
        <dbReference type="SAM" id="SignalP"/>
    </source>
</evidence>
<dbReference type="InterPro" id="IPR037293">
    <property type="entry name" value="Gal_Oxidase_central_sf"/>
</dbReference>
<feature type="domain" description="BACON" evidence="4">
    <location>
        <begin position="475"/>
        <end position="558"/>
    </location>
</feature>
<accession>A0A5B0VM96</accession>
<dbReference type="InterPro" id="IPR015915">
    <property type="entry name" value="Kelch-typ_b-propeller"/>
</dbReference>
<keyword evidence="3" id="KW-0732">Signal</keyword>
<feature type="chain" id="PRO_5023142486" description="BACON domain-containing protein" evidence="3">
    <location>
        <begin position="45"/>
        <end position="1509"/>
    </location>
</feature>
<evidence type="ECO:0000256" key="1">
    <source>
        <dbReference type="ARBA" id="ARBA00022441"/>
    </source>
</evidence>
<dbReference type="Pfam" id="PF01344">
    <property type="entry name" value="Kelch_1"/>
    <property type="match status" value="1"/>
</dbReference>
<dbReference type="InterPro" id="IPR006652">
    <property type="entry name" value="Kelch_1"/>
</dbReference>
<dbReference type="Gene3D" id="2.120.10.30">
    <property type="entry name" value="TolB, C-terminal domain"/>
    <property type="match status" value="1"/>
</dbReference>
<feature type="domain" description="BACON" evidence="4">
    <location>
        <begin position="159"/>
        <end position="247"/>
    </location>
</feature>
<dbReference type="InterPro" id="IPR011041">
    <property type="entry name" value="Quinoprot_gluc/sorb_DH_b-prop"/>
</dbReference>
<dbReference type="PANTHER" id="PTHR46344:SF27">
    <property type="entry name" value="KELCH REPEAT SUPERFAMILY PROTEIN"/>
    <property type="match status" value="1"/>
</dbReference>
<dbReference type="Gene3D" id="2.60.120.200">
    <property type="match status" value="1"/>
</dbReference>
<sequence>MRSIQHKNNTGFHILGRFTSGKARRFLNVLVATCLLILSGIASAAPSLQVSDAPNRAAPTALAGAELTGDAYIFIGSPTNVTRVRFYLDAPPPASPRQTENLGPYDFAGTAPNDTAYPFDTSSISDGQHSIYAEVTYLNATTEILSAAFTVNNTIPALSFSQSTLAFTTPESDPVVKTAQVSLEASEETASTIYLSDDADWLTTTPASGSVPLNITISVDPSGLAPGEYTGIINASGNGVASTTLSVSLTVVADNPNGFSLMVSTNPDRGGETTLRGATVSGDIFVFIPTQPNITRVRFYIDNPNKSGSPDQTENKAPYDMAGTSADDSAIAYDTNELDDGDHTVTAVIATSDSGTHEVTDFFTVANQGPILAFSSTNLSGSRHIDNPEPISQIVDLSASDDSNAAFTLASDASWLTGNADSSTTPAAVTVTANPAGLSAGVYAGSITATANGYSTGSLTFNLTVTDGPQGLLTTPTSLSFSGQPDAPIASQVLNVSHSDSGNHDFTVSTNMPWLHANPTSGTTPQGIDISVDSSGMPTGNYSGTVTISSPNNNSINIPVSMELSSNDKCAPIPCGDVRVSLPYQLTFTEGQGHYPDKNGWGTGFTWLDKTGTGDGYLPDNLNMSFYEGVLEFTTTAGIHYLASNNQDNVLGVGFAAPNQITQASTEILDIPAGSGNYEQAGLWFGNNNDNYVKLVVISKPAGLSIQYLLELAGEPAAEKTITLSTLEGADIVLSMSINPYEKNIDLTYKIEGGNSQLAGTVSPPDEFFSFDAAGIDPEIGTRSFAGILATHRNATVPITYRFDEFTLQAGGGPLSPDTAVEFTRKNYDLSFPTSMVWGPDNRLYVTELFGTIHALTFDSEMNLINDQVIESLLNDVGPRLTLGITVSPDSTPADVRLWVAHSSPSVDNGEVDSGMVTRLSGSNFSVVDHIITGLPRAIANHSINSIHFGSDDRLYIAMGGNTGAGAPNQANTEFGERGEQPLSAAILVADVNSASFDGSCANTLNMYGPPPCDVVPYATGLRNSYDFVFHSNGNMYATDNGLGVTGTYPPKPEPDCSGFASTASYKDGGHNPGPQPDLLLLVQEGQYYGHPNPSRDECVFKDGSYQNVSPLLSYEPPLFEIGEHTSSNAIIEYGGATGCVGEYLNGQLLLTNYSVGDDIYRVMLNETGDTVVEGEPLITGFNDPLPLTKRPDGVLFVGQFGGNKLTSLQPVSLGCWATLAPAPINLLDANAAAIGANIYVIAGKNESGHMSSLWIYNTNNNTWSPGADMPTTGVENPATAVYNGLLYVFGGSTAPFSGAVGHASVYNPATNSWQSLANMPTPRGGATAQVLNGNIYVLGGMDSQGSSLATVESFNPASGSWQTRPPMLNRRDNAGSAVVDGELMVFGGRIRNPDGTSPDPAMTSVEKYTGITWQNLPPMPTGRRAMSVGNANGRIQITGGEFNPNNASGVFEQTEEYDPSNGIWRSLTDAPTPRHGAATATVDNVVHIIGGGVQSGSSFSSIHEILKF</sequence>
<proteinExistence type="predicted"/>
<gene>
    <name evidence="5" type="ORF">FWJ25_06730</name>
</gene>
<dbReference type="Pfam" id="PF24681">
    <property type="entry name" value="Kelch_KLHDC2_KLHL20_DRC7"/>
    <property type="match status" value="1"/>
</dbReference>
<evidence type="ECO:0000313" key="5">
    <source>
        <dbReference type="EMBL" id="KAA1175059.1"/>
    </source>
</evidence>